<dbReference type="RefSeq" id="WP_380941528.1">
    <property type="nucleotide sequence ID" value="NZ_JBHUFC010000016.1"/>
</dbReference>
<comment type="caution">
    <text evidence="1">The sequence shown here is derived from an EMBL/GenBank/DDBJ whole genome shotgun (WGS) entry which is preliminary data.</text>
</comment>
<evidence type="ECO:0000313" key="1">
    <source>
        <dbReference type="EMBL" id="MFD1789239.1"/>
    </source>
</evidence>
<dbReference type="SUPFAM" id="SSF53756">
    <property type="entry name" value="UDP-Glycosyltransferase/glycogen phosphorylase"/>
    <property type="match status" value="1"/>
</dbReference>
<organism evidence="1 2">
    <name type="scientific">Sphingomonas floccifaciens</name>
    <dbReference type="NCBI Taxonomy" id="1844115"/>
    <lineage>
        <taxon>Bacteria</taxon>
        <taxon>Pseudomonadati</taxon>
        <taxon>Pseudomonadota</taxon>
        <taxon>Alphaproteobacteria</taxon>
        <taxon>Sphingomonadales</taxon>
        <taxon>Sphingomonadaceae</taxon>
        <taxon>Sphingomonas</taxon>
    </lineage>
</organism>
<sequence>MMPNVMMLRSLPLERDSRSTRMAQEYERRGFRVTKLVWSRGDPVSDQADTVVCEAAGGYGRRLRGLAARLRWMIFIVTRMIAYRKRYGIVHAVDFDTAIIGVPLGRILGKTVVYDAFDSIGAILGQGRLGSVMMSLERRWISAASVVIFPDPVRLTQYGVARTPATAIISNIPDVPDYVPQLSKNHNILRVVYIGTLEARHRGLEYIPEICEALTGRIEFVVGGTGELHQFFIDKAANIRNLSYIGHQTYSDALGQMAKADVMYGPYLLSAPAHRYASPNKMYEHLVLAKPLVTNVGTPPAALVAEAGSGFLFDGTLADLVATFETLDAAACSAAGTRGRRLWDEKFSTLRQTQLDDFFHMLNACYGA</sequence>
<accession>A0ABW4NI49</accession>
<proteinExistence type="predicted"/>
<gene>
    <name evidence="1" type="ORF">ACFSC3_16915</name>
</gene>
<evidence type="ECO:0000313" key="2">
    <source>
        <dbReference type="Proteomes" id="UP001597283"/>
    </source>
</evidence>
<reference evidence="2" key="1">
    <citation type="journal article" date="2019" name="Int. J. Syst. Evol. Microbiol.">
        <title>The Global Catalogue of Microorganisms (GCM) 10K type strain sequencing project: providing services to taxonomists for standard genome sequencing and annotation.</title>
        <authorList>
            <consortium name="The Broad Institute Genomics Platform"/>
            <consortium name="The Broad Institute Genome Sequencing Center for Infectious Disease"/>
            <person name="Wu L."/>
            <person name="Ma J."/>
        </authorList>
    </citation>
    <scope>NUCLEOTIDE SEQUENCE [LARGE SCALE GENOMIC DNA]</scope>
    <source>
        <strain evidence="2">Q85</strain>
    </source>
</reference>
<dbReference type="EMBL" id="JBHUFC010000016">
    <property type="protein sequence ID" value="MFD1789239.1"/>
    <property type="molecule type" value="Genomic_DNA"/>
</dbReference>
<keyword evidence="2" id="KW-1185">Reference proteome</keyword>
<dbReference type="Proteomes" id="UP001597283">
    <property type="component" value="Unassembled WGS sequence"/>
</dbReference>
<name>A0ABW4NI49_9SPHN</name>
<dbReference type="Gene3D" id="3.40.50.2000">
    <property type="entry name" value="Glycogen Phosphorylase B"/>
    <property type="match status" value="2"/>
</dbReference>
<protein>
    <recommendedName>
        <fullName evidence="3">Glycosyltransferase</fullName>
    </recommendedName>
</protein>
<evidence type="ECO:0008006" key="3">
    <source>
        <dbReference type="Google" id="ProtNLM"/>
    </source>
</evidence>